<protein>
    <submittedName>
        <fullName evidence="2">Uncharacterized protein</fullName>
    </submittedName>
</protein>
<dbReference type="EMBL" id="GGEC01076697">
    <property type="protein sequence ID" value="MBX57181.1"/>
    <property type="molecule type" value="Transcribed_RNA"/>
</dbReference>
<sequence length="52" mass="6014">MPKEHTRCDKTCKKNPNTQDSHTVRLKVGSNECELTSFLHREVILVTQPYSL</sequence>
<evidence type="ECO:0000313" key="2">
    <source>
        <dbReference type="EMBL" id="MBX57181.1"/>
    </source>
</evidence>
<feature type="region of interest" description="Disordered" evidence="1">
    <location>
        <begin position="1"/>
        <end position="20"/>
    </location>
</feature>
<dbReference type="AlphaFoldDB" id="A0A2P2PR56"/>
<reference evidence="2" key="1">
    <citation type="submission" date="2018-02" db="EMBL/GenBank/DDBJ databases">
        <title>Rhizophora mucronata_Transcriptome.</title>
        <authorList>
            <person name="Meera S.P."/>
            <person name="Sreeshan A."/>
            <person name="Augustine A."/>
        </authorList>
    </citation>
    <scope>NUCLEOTIDE SEQUENCE</scope>
    <source>
        <tissue evidence="2">Leaf</tissue>
    </source>
</reference>
<organism evidence="2">
    <name type="scientific">Rhizophora mucronata</name>
    <name type="common">Asiatic mangrove</name>
    <dbReference type="NCBI Taxonomy" id="61149"/>
    <lineage>
        <taxon>Eukaryota</taxon>
        <taxon>Viridiplantae</taxon>
        <taxon>Streptophyta</taxon>
        <taxon>Embryophyta</taxon>
        <taxon>Tracheophyta</taxon>
        <taxon>Spermatophyta</taxon>
        <taxon>Magnoliopsida</taxon>
        <taxon>eudicotyledons</taxon>
        <taxon>Gunneridae</taxon>
        <taxon>Pentapetalae</taxon>
        <taxon>rosids</taxon>
        <taxon>fabids</taxon>
        <taxon>Malpighiales</taxon>
        <taxon>Rhizophoraceae</taxon>
        <taxon>Rhizophora</taxon>
    </lineage>
</organism>
<name>A0A2P2PR56_RHIMU</name>
<proteinExistence type="predicted"/>
<feature type="compositionally biased region" description="Basic and acidic residues" evidence="1">
    <location>
        <begin position="1"/>
        <end position="12"/>
    </location>
</feature>
<accession>A0A2P2PR56</accession>
<evidence type="ECO:0000256" key="1">
    <source>
        <dbReference type="SAM" id="MobiDB-lite"/>
    </source>
</evidence>